<dbReference type="Pfam" id="PF25597">
    <property type="entry name" value="SH3_retrovirus"/>
    <property type="match status" value="1"/>
</dbReference>
<dbReference type="Proteomes" id="UP000701853">
    <property type="component" value="Chromosome 4"/>
</dbReference>
<gene>
    <name evidence="5" type="ORF">CXB51_008492</name>
</gene>
<dbReference type="GO" id="GO:0016787">
    <property type="term" value="F:hydrolase activity"/>
    <property type="evidence" value="ECO:0007669"/>
    <property type="project" value="UniProtKB-KW"/>
</dbReference>
<dbReference type="SUPFAM" id="SSF56672">
    <property type="entry name" value="DNA/RNA polymerases"/>
    <property type="match status" value="1"/>
</dbReference>
<evidence type="ECO:0000259" key="4">
    <source>
        <dbReference type="PROSITE" id="PS50994"/>
    </source>
</evidence>
<evidence type="ECO:0000256" key="1">
    <source>
        <dbReference type="ARBA" id="ARBA00022723"/>
    </source>
</evidence>
<evidence type="ECO:0000256" key="2">
    <source>
        <dbReference type="ARBA" id="ARBA00022801"/>
    </source>
</evidence>
<accession>A0A8J6D856</accession>
<dbReference type="GO" id="GO:0015074">
    <property type="term" value="P:DNA integration"/>
    <property type="evidence" value="ECO:0007669"/>
    <property type="project" value="InterPro"/>
</dbReference>
<evidence type="ECO:0000313" key="5">
    <source>
        <dbReference type="EMBL" id="KAG8497255.1"/>
    </source>
</evidence>
<dbReference type="SUPFAM" id="SSF53098">
    <property type="entry name" value="Ribonuclease H-like"/>
    <property type="match status" value="1"/>
</dbReference>
<dbReference type="InterPro" id="IPR001584">
    <property type="entry name" value="Integrase_cat-core"/>
</dbReference>
<dbReference type="InterPro" id="IPR036397">
    <property type="entry name" value="RNaseH_sf"/>
</dbReference>
<protein>
    <recommendedName>
        <fullName evidence="4">Integrase catalytic domain-containing protein</fullName>
    </recommendedName>
</protein>
<evidence type="ECO:0000256" key="3">
    <source>
        <dbReference type="SAM" id="MobiDB-lite"/>
    </source>
</evidence>
<sequence length="913" mass="101150">MATGSGIFEQEQISVILTGLPVEFESIRVVASAMSVPLDLLAEMLIDCETRQQDLVSSVSLQANVAQKLESSENGRGRGKKFGHSKPQCQLCGRICHTVHKCYYRFDKNFDGVSDQSMQAHCHQFQGSSTLTSDGPKPEQHLSSSLNTNTWYPDLGASHHVTNDLDNLKDAAPYTGNHKLYMGNGLPVPVAHVGSGHFTAASRDVKTGSILLVGHINNGLYKFDQSASSRVSPALTSPATIYATTLSSSVTSHATNLRTPTPSTAIFDLWHRRLGHPCNKIVISVLRKCNIDASNIKLSSICSACQLGKFHKLPFSPSSTVYSAPFELIVADVWGPASVTSEGHSYYISFVDAYSRYTWLYLIKNKSEALAKFLHLYKFIEVLSQLGIHHHLSCPHASEQNSLVEHKHRHIIDIGMTLLAQAKVPMHLWVHAFTSAVHLINRLSTSVLDGKCPYELLHKSLPNYMHLHVFGCRCYPYLRPFNNHKLQFRSKPCVFLGYSPVHKGYKCLDDTGRMFLSRHVVFDETCFPFAGSTDSVGNAASPDIRPEFLHRRFQVPMLASSLSVSCDSPGLVRRSADGLLSASATNSSLLSPGDASSQSVPSYGSHSVSHSPPIVEDHSVPNSPQMVEEVSAPPVNSHPMQTRSKNGIFKPRVFSTELTVTEPTTIDEAFSSKEWTLAAQEEYEALLRNNTWDLVPLPANRRAVGCKWVFKLKRHSDGTIARYKGRLVMKGYLQEAGIGFHETFSPVVKPTTIRVVLALAVKFGWQLRQVDINNAFLNGDLSEEIYMVQPPGFEHQHGGPNLVYRLKKALYGLKQAPRAWFSKLRDFLLASHFMLAKSDSPLFIKNTNGVLLYVLIYVDDIIVTGNHQGSIDAFVTSLDSQFSLKDLGPLSYFLGIEVLMDFSSVNGNIFRIF</sequence>
<feature type="compositionally biased region" description="Polar residues" evidence="3">
    <location>
        <begin position="594"/>
        <end position="610"/>
    </location>
</feature>
<dbReference type="AlphaFoldDB" id="A0A8J6D856"/>
<keyword evidence="6" id="KW-1185">Reference proteome</keyword>
<keyword evidence="1" id="KW-0479">Metal-binding</keyword>
<dbReference type="EMBL" id="JAHUZN010000004">
    <property type="protein sequence ID" value="KAG8497255.1"/>
    <property type="molecule type" value="Genomic_DNA"/>
</dbReference>
<feature type="domain" description="Integrase catalytic" evidence="4">
    <location>
        <begin position="258"/>
        <end position="461"/>
    </location>
</feature>
<reference evidence="5 6" key="1">
    <citation type="journal article" date="2021" name="bioRxiv">
        <title>The Gossypium anomalum genome as a resource for cotton improvement and evolutionary analysis of hybrid incompatibility.</title>
        <authorList>
            <person name="Grover C.E."/>
            <person name="Yuan D."/>
            <person name="Arick M.A."/>
            <person name="Miller E.R."/>
            <person name="Hu G."/>
            <person name="Peterson D.G."/>
            <person name="Wendel J.F."/>
            <person name="Udall J.A."/>
        </authorList>
    </citation>
    <scope>NUCLEOTIDE SEQUENCE [LARGE SCALE GENOMIC DNA]</scope>
    <source>
        <strain evidence="5">JFW-Udall</strain>
        <tissue evidence="5">Leaf</tissue>
    </source>
</reference>
<dbReference type="Gene3D" id="3.30.420.10">
    <property type="entry name" value="Ribonuclease H-like superfamily/Ribonuclease H"/>
    <property type="match status" value="2"/>
</dbReference>
<comment type="caution">
    <text evidence="5">The sequence shown here is derived from an EMBL/GenBank/DDBJ whole genome shotgun (WGS) entry which is preliminary data.</text>
</comment>
<feature type="region of interest" description="Disordered" evidence="3">
    <location>
        <begin position="587"/>
        <end position="644"/>
    </location>
</feature>
<dbReference type="Pfam" id="PF13976">
    <property type="entry name" value="gag_pre-integrs"/>
    <property type="match status" value="1"/>
</dbReference>
<dbReference type="InterPro" id="IPR025724">
    <property type="entry name" value="GAG-pre-integrase_dom"/>
</dbReference>
<dbReference type="GO" id="GO:0046872">
    <property type="term" value="F:metal ion binding"/>
    <property type="evidence" value="ECO:0007669"/>
    <property type="project" value="UniProtKB-KW"/>
</dbReference>
<dbReference type="InterPro" id="IPR039537">
    <property type="entry name" value="Retrotran_Ty1/copia-like"/>
</dbReference>
<keyword evidence="2" id="KW-0378">Hydrolase</keyword>
<dbReference type="InterPro" id="IPR057670">
    <property type="entry name" value="SH3_retrovirus"/>
</dbReference>
<dbReference type="PANTHER" id="PTHR42648">
    <property type="entry name" value="TRANSPOSASE, PUTATIVE-RELATED"/>
    <property type="match status" value="1"/>
</dbReference>
<dbReference type="InterPro" id="IPR013103">
    <property type="entry name" value="RVT_2"/>
</dbReference>
<dbReference type="PANTHER" id="PTHR42648:SF26">
    <property type="entry name" value="INTEGRASE CATALYTIC DOMAIN-CONTAINING PROTEIN"/>
    <property type="match status" value="1"/>
</dbReference>
<dbReference type="PROSITE" id="PS50994">
    <property type="entry name" value="INTEGRASE"/>
    <property type="match status" value="1"/>
</dbReference>
<proteinExistence type="predicted"/>
<name>A0A8J6D856_9ROSI</name>
<dbReference type="InterPro" id="IPR012337">
    <property type="entry name" value="RNaseH-like_sf"/>
</dbReference>
<dbReference type="GO" id="GO:0003676">
    <property type="term" value="F:nucleic acid binding"/>
    <property type="evidence" value="ECO:0007669"/>
    <property type="project" value="InterPro"/>
</dbReference>
<dbReference type="Pfam" id="PF07727">
    <property type="entry name" value="RVT_2"/>
    <property type="match status" value="1"/>
</dbReference>
<organism evidence="5 6">
    <name type="scientific">Gossypium anomalum</name>
    <dbReference type="NCBI Taxonomy" id="47600"/>
    <lineage>
        <taxon>Eukaryota</taxon>
        <taxon>Viridiplantae</taxon>
        <taxon>Streptophyta</taxon>
        <taxon>Embryophyta</taxon>
        <taxon>Tracheophyta</taxon>
        <taxon>Spermatophyta</taxon>
        <taxon>Magnoliopsida</taxon>
        <taxon>eudicotyledons</taxon>
        <taxon>Gunneridae</taxon>
        <taxon>Pentapetalae</taxon>
        <taxon>rosids</taxon>
        <taxon>malvids</taxon>
        <taxon>Malvales</taxon>
        <taxon>Malvaceae</taxon>
        <taxon>Malvoideae</taxon>
        <taxon>Gossypium</taxon>
    </lineage>
</organism>
<dbReference type="InterPro" id="IPR043502">
    <property type="entry name" value="DNA/RNA_pol_sf"/>
</dbReference>
<evidence type="ECO:0000313" key="6">
    <source>
        <dbReference type="Proteomes" id="UP000701853"/>
    </source>
</evidence>
<dbReference type="OrthoDB" id="1749397at2759"/>